<dbReference type="PROSITE" id="PS51257">
    <property type="entry name" value="PROKAR_LIPOPROTEIN"/>
    <property type="match status" value="1"/>
</dbReference>
<accession>A0ABW2T1Q6</accession>
<evidence type="ECO:0000313" key="2">
    <source>
        <dbReference type="EMBL" id="MFC7602573.1"/>
    </source>
</evidence>
<feature type="chain" id="PRO_5046439811" description="Lipoprotein" evidence="1">
    <location>
        <begin position="23"/>
        <end position="179"/>
    </location>
</feature>
<keyword evidence="3" id="KW-1185">Reference proteome</keyword>
<evidence type="ECO:0000313" key="3">
    <source>
        <dbReference type="Proteomes" id="UP001596514"/>
    </source>
</evidence>
<keyword evidence="1" id="KW-0732">Signal</keyword>
<comment type="caution">
    <text evidence="2">The sequence shown here is derived from an EMBL/GenBank/DDBJ whole genome shotgun (WGS) entry which is preliminary data.</text>
</comment>
<reference evidence="3" key="1">
    <citation type="journal article" date="2019" name="Int. J. Syst. Evol. Microbiol.">
        <title>The Global Catalogue of Microorganisms (GCM) 10K type strain sequencing project: providing services to taxonomists for standard genome sequencing and annotation.</title>
        <authorList>
            <consortium name="The Broad Institute Genomics Platform"/>
            <consortium name="The Broad Institute Genome Sequencing Center for Infectious Disease"/>
            <person name="Wu L."/>
            <person name="Ma J."/>
        </authorList>
    </citation>
    <scope>NUCLEOTIDE SEQUENCE [LARGE SCALE GENOMIC DNA]</scope>
    <source>
        <strain evidence="3">JCM 10083</strain>
    </source>
</reference>
<proteinExistence type="predicted"/>
<gene>
    <name evidence="2" type="ORF">ACFQVD_20935</name>
</gene>
<protein>
    <recommendedName>
        <fullName evidence="4">Lipoprotein</fullName>
    </recommendedName>
</protein>
<dbReference type="Proteomes" id="UP001596514">
    <property type="component" value="Unassembled WGS sequence"/>
</dbReference>
<sequence>MIDRLARAVVAFLVLPALGACSAPTVNPLLKNPAQWPLVKLKGLTDHPKSLPDEAERALAQITVGSYDLIAWIHSSGLCGLSGSDWSTYVDLTKSEGHPGREEGFSGPVEPAVGSSSEGKVSLFCTPTRMLIRVEGETSKPFVSGDAVAQLVNGGLDAVVGSREAQQESLPGATVTRGG</sequence>
<feature type="signal peptide" evidence="1">
    <location>
        <begin position="1"/>
        <end position="22"/>
    </location>
</feature>
<evidence type="ECO:0000256" key="1">
    <source>
        <dbReference type="SAM" id="SignalP"/>
    </source>
</evidence>
<dbReference type="RefSeq" id="WP_343972223.1">
    <property type="nucleotide sequence ID" value="NZ_BAAAGK010000091.1"/>
</dbReference>
<evidence type="ECO:0008006" key="4">
    <source>
        <dbReference type="Google" id="ProtNLM"/>
    </source>
</evidence>
<dbReference type="EMBL" id="JBHTEE010000001">
    <property type="protein sequence ID" value="MFC7602573.1"/>
    <property type="molecule type" value="Genomic_DNA"/>
</dbReference>
<organism evidence="2 3">
    <name type="scientific">Streptosporangium amethystogenes subsp. fukuiense</name>
    <dbReference type="NCBI Taxonomy" id="698418"/>
    <lineage>
        <taxon>Bacteria</taxon>
        <taxon>Bacillati</taxon>
        <taxon>Actinomycetota</taxon>
        <taxon>Actinomycetes</taxon>
        <taxon>Streptosporangiales</taxon>
        <taxon>Streptosporangiaceae</taxon>
        <taxon>Streptosporangium</taxon>
    </lineage>
</organism>
<name>A0ABW2T1Q6_9ACTN</name>